<dbReference type="Gene3D" id="3.30.70.600">
    <property type="entry name" value="Ribosomal protein S10 domain"/>
    <property type="match status" value="1"/>
</dbReference>
<dbReference type="GeneID" id="29997505"/>
<keyword evidence="4" id="KW-0496">Mitochondrion</keyword>
<dbReference type="Pfam" id="PF00338">
    <property type="entry name" value="Ribosomal_S10"/>
    <property type="match status" value="1"/>
</dbReference>
<organism evidence="4">
    <name type="scientific">Pyramimonas parkeae</name>
    <dbReference type="NCBI Taxonomy" id="36894"/>
    <lineage>
        <taxon>Eukaryota</taxon>
        <taxon>Viridiplantae</taxon>
        <taxon>Chlorophyta</taxon>
        <taxon>Pyramimonadophyceae</taxon>
        <taxon>Pyramimonadales</taxon>
        <taxon>Pyramimonadaceae</taxon>
        <taxon>Pyramimonas</taxon>
        <taxon>Pyramimonas subgen. Trichocystis</taxon>
    </lineage>
</organism>
<protein>
    <submittedName>
        <fullName evidence="4">Ribosomal protein S10</fullName>
    </submittedName>
</protein>
<evidence type="ECO:0000256" key="2">
    <source>
        <dbReference type="ARBA" id="ARBA00023274"/>
    </source>
</evidence>
<keyword evidence="2" id="KW-0687">Ribonucleoprotein</keyword>
<feature type="domain" description="Small ribosomal subunit protein uS10" evidence="3">
    <location>
        <begin position="21"/>
        <end position="89"/>
    </location>
</feature>
<dbReference type="SUPFAM" id="SSF54999">
    <property type="entry name" value="Ribosomal protein S10"/>
    <property type="match status" value="1"/>
</dbReference>
<keyword evidence="1 4" id="KW-0689">Ribosomal protein</keyword>
<evidence type="ECO:0000259" key="3">
    <source>
        <dbReference type="Pfam" id="PF00338"/>
    </source>
</evidence>
<dbReference type="GO" id="GO:1990904">
    <property type="term" value="C:ribonucleoprotein complex"/>
    <property type="evidence" value="ECO:0007669"/>
    <property type="project" value="UniProtKB-KW"/>
</dbReference>
<dbReference type="RefSeq" id="YP_009310471.1">
    <property type="nucleotide sequence ID" value="NC_031504.1"/>
</dbReference>
<dbReference type="InterPro" id="IPR027486">
    <property type="entry name" value="Ribosomal_uS10_dom"/>
</dbReference>
<evidence type="ECO:0000313" key="4">
    <source>
        <dbReference type="EMBL" id="AOT98954.1"/>
    </source>
</evidence>
<sequence length="136" mass="16561">MHSLSLRRNEIEAERNYHLNFTYRSFDKYQLKKAIFQTNIIYNRYFGRSNKIKIIPLPRLKTGFTILRSPHVHKKSREQFTNITFQNVLSKSSKQHLFYLDNKKWVNFEKLKLFFLAIKSLEMQGVQIQLEFSWRN</sequence>
<reference evidence="4" key="1">
    <citation type="journal article" date="2016" name="J. Eukaryot. Microbiol.">
        <title>Mitochondrial Genome of Prasinophyte Alga Pyramimonas parkeae.</title>
        <authorList>
            <person name="Hrda S."/>
            <person name="Hroudova M."/>
            <person name="Vlcek C."/>
            <person name="Hampl V."/>
        </authorList>
    </citation>
    <scope>NUCLEOTIDE SEQUENCE</scope>
    <source>
        <strain evidence="4">SCCAP K-0007</strain>
    </source>
</reference>
<evidence type="ECO:0000256" key="1">
    <source>
        <dbReference type="ARBA" id="ARBA00022980"/>
    </source>
</evidence>
<gene>
    <name evidence="4" type="primary">rps10</name>
</gene>
<dbReference type="InterPro" id="IPR036838">
    <property type="entry name" value="Ribosomal_uS10_dom_sf"/>
</dbReference>
<accession>A0A1D8I1U4</accession>
<dbReference type="EMBL" id="KX756655">
    <property type="protein sequence ID" value="AOT98954.1"/>
    <property type="molecule type" value="Genomic_DNA"/>
</dbReference>
<geneLocation type="mitochondrion" evidence="4"/>
<name>A0A1D8I1U4_9CHLO</name>
<proteinExistence type="predicted"/>
<dbReference type="GO" id="GO:0005840">
    <property type="term" value="C:ribosome"/>
    <property type="evidence" value="ECO:0007669"/>
    <property type="project" value="UniProtKB-KW"/>
</dbReference>
<dbReference type="AlphaFoldDB" id="A0A1D8I1U4"/>